<dbReference type="GO" id="GO:0003735">
    <property type="term" value="F:structural constituent of ribosome"/>
    <property type="evidence" value="ECO:0007669"/>
    <property type="project" value="InterPro"/>
</dbReference>
<dbReference type="GO" id="GO:0019843">
    <property type="term" value="F:rRNA binding"/>
    <property type="evidence" value="ECO:0007669"/>
    <property type="project" value="UniProtKB-UniRule"/>
</dbReference>
<comment type="subunit">
    <text evidence="2 11">Part of the 50S ribosomal subunit.</text>
</comment>
<dbReference type="GO" id="GO:0015934">
    <property type="term" value="C:large ribosomal subunit"/>
    <property type="evidence" value="ECO:0007669"/>
    <property type="project" value="InterPro"/>
</dbReference>
<dbReference type="FunFam" id="3.40.50.790:FF:000005">
    <property type="entry name" value="50S ribosomal protein L1"/>
    <property type="match status" value="1"/>
</dbReference>
<dbReference type="InterPro" id="IPR023669">
    <property type="entry name" value="Ribosomal_uL1_arc"/>
</dbReference>
<evidence type="ECO:0000256" key="6">
    <source>
        <dbReference type="ARBA" id="ARBA00022845"/>
    </source>
</evidence>
<comment type="function">
    <text evidence="11">Binds directly to 23S rRNA. Probably involved in E site tRNA release.</text>
</comment>
<protein>
    <recommendedName>
        <fullName evidence="11">Large ribosomal subunit protein uL1</fullName>
    </recommendedName>
</protein>
<sequence>MSSKNKKDVKGDGEVYSVRDGIERVLNDSPERKFRESVELAFNLRNVDMEKPANRIDEEILLPHGTGKDRKIAVFAGGEVALKAEEAGADALSAEAIAKLAENKKKAKAFANKYDFIIAEVSMMPEIGKKLGIVLGPRGKMPTPLAPGVDVAPIIERMKKTIRVRSRDKTTFHALIGTRDMSTDELADNAETVIKRIVSKLENGAQNIRSVYVTTTMGTAARVM</sequence>
<dbReference type="InterPro" id="IPR016095">
    <property type="entry name" value="Ribosomal_uL1_3-a/b-sand"/>
</dbReference>
<keyword evidence="14" id="KW-1185">Reference proteome</keyword>
<dbReference type="STRING" id="1838285.SCAL_001071"/>
<gene>
    <name evidence="11" type="primary">rpl1</name>
    <name evidence="13" type="ORF">SCAL_001071</name>
</gene>
<comment type="caution">
    <text evidence="13">The sequence shown here is derived from an EMBL/GenBank/DDBJ whole genome shotgun (WGS) entry which is preliminary data.</text>
</comment>
<dbReference type="InterPro" id="IPR002143">
    <property type="entry name" value="Ribosomal_uL1"/>
</dbReference>
<evidence type="ECO:0000256" key="5">
    <source>
        <dbReference type="ARBA" id="ARBA00022730"/>
    </source>
</evidence>
<dbReference type="CDD" id="cd00403">
    <property type="entry name" value="Ribosomal_L1"/>
    <property type="match status" value="1"/>
</dbReference>
<evidence type="ECO:0000256" key="9">
    <source>
        <dbReference type="ARBA" id="ARBA00023274"/>
    </source>
</evidence>
<evidence type="ECO:0000256" key="2">
    <source>
        <dbReference type="ARBA" id="ARBA00011838"/>
    </source>
</evidence>
<evidence type="ECO:0000256" key="11">
    <source>
        <dbReference type="HAMAP-Rule" id="MF_01318"/>
    </source>
</evidence>
<dbReference type="GO" id="GO:0006417">
    <property type="term" value="P:regulation of translation"/>
    <property type="evidence" value="ECO:0007669"/>
    <property type="project" value="UniProtKB-KW"/>
</dbReference>
<evidence type="ECO:0000256" key="4">
    <source>
        <dbReference type="ARBA" id="ARBA00022555"/>
    </source>
</evidence>
<keyword evidence="8 11" id="KW-0689">Ribosomal protein</keyword>
<dbReference type="AlphaFoldDB" id="A0A1F2PAP2"/>
<dbReference type="InterPro" id="IPR028364">
    <property type="entry name" value="Ribosomal_uL1/biogenesis"/>
</dbReference>
<keyword evidence="9 11" id="KW-0687">Ribonucleoprotein</keyword>
<keyword evidence="7 11" id="KW-0694">RNA-binding</keyword>
<comment type="function">
    <text evidence="10">Probably involved in E site tRNA release. Binds directly to 23S rRNA.</text>
</comment>
<keyword evidence="4 11" id="KW-0820">tRNA-binding</keyword>
<dbReference type="GO" id="GO:0000049">
    <property type="term" value="F:tRNA binding"/>
    <property type="evidence" value="ECO:0007669"/>
    <property type="project" value="UniProtKB-KW"/>
</dbReference>
<evidence type="ECO:0000256" key="1">
    <source>
        <dbReference type="ARBA" id="ARBA00010531"/>
    </source>
</evidence>
<evidence type="ECO:0000256" key="8">
    <source>
        <dbReference type="ARBA" id="ARBA00022980"/>
    </source>
</evidence>
<dbReference type="SUPFAM" id="SSF56808">
    <property type="entry name" value="Ribosomal protein L1"/>
    <property type="match status" value="1"/>
</dbReference>
<dbReference type="Gene3D" id="3.30.190.20">
    <property type="match status" value="1"/>
</dbReference>
<dbReference type="Proteomes" id="UP000186940">
    <property type="component" value="Unassembled WGS sequence"/>
</dbReference>
<dbReference type="PANTHER" id="PTHR36427:SF3">
    <property type="entry name" value="LARGE RIBOSOMAL SUBUNIT PROTEIN UL1M"/>
    <property type="match status" value="1"/>
</dbReference>
<dbReference type="EMBL" id="LYOS01000003">
    <property type="protein sequence ID" value="OFV67696.1"/>
    <property type="molecule type" value="Genomic_DNA"/>
</dbReference>
<keyword evidence="6 11" id="KW-0810">Translation regulation</keyword>
<dbReference type="Pfam" id="PF00687">
    <property type="entry name" value="Ribosomal_L1"/>
    <property type="match status" value="1"/>
</dbReference>
<dbReference type="HAMAP" id="MF_01318_A">
    <property type="entry name" value="Ribosomal_uL1_A"/>
    <property type="match status" value="1"/>
</dbReference>
<evidence type="ECO:0000256" key="7">
    <source>
        <dbReference type="ARBA" id="ARBA00022884"/>
    </source>
</evidence>
<evidence type="ECO:0000256" key="12">
    <source>
        <dbReference type="RuleBase" id="RU000659"/>
    </source>
</evidence>
<evidence type="ECO:0000256" key="3">
    <source>
        <dbReference type="ARBA" id="ARBA00022491"/>
    </source>
</evidence>
<dbReference type="PROSITE" id="PS01199">
    <property type="entry name" value="RIBOSOMAL_L1"/>
    <property type="match status" value="1"/>
</dbReference>
<evidence type="ECO:0000313" key="14">
    <source>
        <dbReference type="Proteomes" id="UP000186940"/>
    </source>
</evidence>
<reference evidence="13" key="1">
    <citation type="submission" date="2016-05" db="EMBL/GenBank/DDBJ databases">
        <title>Microbial consortia oxidize butane by reversing methanogenesis.</title>
        <authorList>
            <person name="Laso-Perez R."/>
            <person name="Richter M."/>
            <person name="Wegener G."/>
            <person name="Musat F."/>
        </authorList>
    </citation>
    <scope>NUCLEOTIDE SEQUENCE [LARGE SCALE GENOMIC DNA]</scope>
    <source>
        <strain evidence="13">BOX2</strain>
    </source>
</reference>
<dbReference type="PANTHER" id="PTHR36427">
    <property type="entry name" value="54S RIBOSOMAL PROTEIN L1, MITOCHONDRIAL"/>
    <property type="match status" value="1"/>
</dbReference>
<comment type="similarity">
    <text evidence="1 11 12">Belongs to the universal ribosomal protein uL1 family.</text>
</comment>
<comment type="function">
    <text evidence="11">Protein L1 is also a translational repressor protein, it controls the translation of its operon by binding to its mRNA.</text>
</comment>
<evidence type="ECO:0000256" key="10">
    <source>
        <dbReference type="ARBA" id="ARBA00045545"/>
    </source>
</evidence>
<dbReference type="PATRIC" id="fig|1838285.3.peg.1090"/>
<keyword evidence="3 11" id="KW-0678">Repressor</keyword>
<evidence type="ECO:0000313" key="13">
    <source>
        <dbReference type="EMBL" id="OFV67696.1"/>
    </source>
</evidence>
<organism evidence="13 14">
    <name type="scientific">Candidatus Syntropharchaeum caldarium</name>
    <dbReference type="NCBI Taxonomy" id="1838285"/>
    <lineage>
        <taxon>Archaea</taxon>
        <taxon>Methanobacteriati</taxon>
        <taxon>Methanobacteriota</taxon>
        <taxon>Stenosarchaea group</taxon>
        <taxon>Methanomicrobia</taxon>
        <taxon>Methanosarcinales</taxon>
        <taxon>ANME-2 cluster</taxon>
        <taxon>Candidatus Syntropharchaeum</taxon>
    </lineage>
</organism>
<dbReference type="InterPro" id="IPR023674">
    <property type="entry name" value="Ribosomal_uL1-like"/>
</dbReference>
<dbReference type="Gene3D" id="3.40.50.790">
    <property type="match status" value="1"/>
</dbReference>
<dbReference type="GO" id="GO:0006412">
    <property type="term" value="P:translation"/>
    <property type="evidence" value="ECO:0007669"/>
    <property type="project" value="UniProtKB-UniRule"/>
</dbReference>
<proteinExistence type="inferred from homology"/>
<dbReference type="NCBIfam" id="NF003244">
    <property type="entry name" value="PRK04203.1"/>
    <property type="match status" value="1"/>
</dbReference>
<dbReference type="InterPro" id="IPR023673">
    <property type="entry name" value="Ribosomal_uL1_CS"/>
</dbReference>
<dbReference type="PIRSF" id="PIRSF002155">
    <property type="entry name" value="Ribosomal_L1"/>
    <property type="match status" value="1"/>
</dbReference>
<keyword evidence="5 11" id="KW-0699">rRNA-binding</keyword>
<accession>A0A1F2PAP2</accession>
<name>A0A1F2PAP2_9EURY</name>